<organism evidence="1 2">
    <name type="scientific">Populus trichocarpa</name>
    <name type="common">Western balsam poplar</name>
    <name type="synonym">Populus balsamifera subsp. trichocarpa</name>
    <dbReference type="NCBI Taxonomy" id="3694"/>
    <lineage>
        <taxon>Eukaryota</taxon>
        <taxon>Viridiplantae</taxon>
        <taxon>Streptophyta</taxon>
        <taxon>Embryophyta</taxon>
        <taxon>Tracheophyta</taxon>
        <taxon>Spermatophyta</taxon>
        <taxon>Magnoliopsida</taxon>
        <taxon>eudicotyledons</taxon>
        <taxon>Gunneridae</taxon>
        <taxon>Pentapetalae</taxon>
        <taxon>rosids</taxon>
        <taxon>fabids</taxon>
        <taxon>Malpighiales</taxon>
        <taxon>Salicaceae</taxon>
        <taxon>Saliceae</taxon>
        <taxon>Populus</taxon>
    </lineage>
</organism>
<keyword evidence="2" id="KW-1185">Reference proteome</keyword>
<protein>
    <submittedName>
        <fullName evidence="1">Uncharacterized protein</fullName>
    </submittedName>
</protein>
<evidence type="ECO:0000313" key="2">
    <source>
        <dbReference type="Proteomes" id="UP000006729"/>
    </source>
</evidence>
<reference evidence="1 2" key="1">
    <citation type="journal article" date="2006" name="Science">
        <title>The genome of black cottonwood, Populus trichocarpa (Torr. &amp; Gray).</title>
        <authorList>
            <person name="Tuskan G.A."/>
            <person name="Difazio S."/>
            <person name="Jansson S."/>
            <person name="Bohlmann J."/>
            <person name="Grigoriev I."/>
            <person name="Hellsten U."/>
            <person name="Putnam N."/>
            <person name="Ralph S."/>
            <person name="Rombauts S."/>
            <person name="Salamov A."/>
            <person name="Schein J."/>
            <person name="Sterck L."/>
            <person name="Aerts A."/>
            <person name="Bhalerao R.R."/>
            <person name="Bhalerao R.P."/>
            <person name="Blaudez D."/>
            <person name="Boerjan W."/>
            <person name="Brun A."/>
            <person name="Brunner A."/>
            <person name="Busov V."/>
            <person name="Campbell M."/>
            <person name="Carlson J."/>
            <person name="Chalot M."/>
            <person name="Chapman J."/>
            <person name="Chen G.L."/>
            <person name="Cooper D."/>
            <person name="Coutinho P.M."/>
            <person name="Couturier J."/>
            <person name="Covert S."/>
            <person name="Cronk Q."/>
            <person name="Cunningham R."/>
            <person name="Davis J."/>
            <person name="Degroeve S."/>
            <person name="Dejardin A."/>
            <person name="Depamphilis C."/>
            <person name="Detter J."/>
            <person name="Dirks B."/>
            <person name="Dubchak I."/>
            <person name="Duplessis S."/>
            <person name="Ehlting J."/>
            <person name="Ellis B."/>
            <person name="Gendler K."/>
            <person name="Goodstein D."/>
            <person name="Gribskov M."/>
            <person name="Grimwood J."/>
            <person name="Groover A."/>
            <person name="Gunter L."/>
            <person name="Hamberger B."/>
            <person name="Heinze B."/>
            <person name="Helariutta Y."/>
            <person name="Henrissat B."/>
            <person name="Holligan D."/>
            <person name="Holt R."/>
            <person name="Huang W."/>
            <person name="Islam-Faridi N."/>
            <person name="Jones S."/>
            <person name="Jones-Rhoades M."/>
            <person name="Jorgensen R."/>
            <person name="Joshi C."/>
            <person name="Kangasjarvi J."/>
            <person name="Karlsson J."/>
            <person name="Kelleher C."/>
            <person name="Kirkpatrick R."/>
            <person name="Kirst M."/>
            <person name="Kohler A."/>
            <person name="Kalluri U."/>
            <person name="Larimer F."/>
            <person name="Leebens-Mack J."/>
            <person name="Leple J.C."/>
            <person name="Locascio P."/>
            <person name="Lou Y."/>
            <person name="Lucas S."/>
            <person name="Martin F."/>
            <person name="Montanini B."/>
            <person name="Napoli C."/>
            <person name="Nelson D.R."/>
            <person name="Nelson C."/>
            <person name="Nieminen K."/>
            <person name="Nilsson O."/>
            <person name="Pereda V."/>
            <person name="Peter G."/>
            <person name="Philippe R."/>
            <person name="Pilate G."/>
            <person name="Poliakov A."/>
            <person name="Razumovskaya J."/>
            <person name="Richardson P."/>
            <person name="Rinaldi C."/>
            <person name="Ritland K."/>
            <person name="Rouze P."/>
            <person name="Ryaboy D."/>
            <person name="Schmutz J."/>
            <person name="Schrader J."/>
            <person name="Segerman B."/>
            <person name="Shin H."/>
            <person name="Siddiqui A."/>
            <person name="Sterky F."/>
            <person name="Terry A."/>
            <person name="Tsai C.J."/>
            <person name="Uberbacher E."/>
            <person name="Unneberg P."/>
            <person name="Vahala J."/>
            <person name="Wall K."/>
            <person name="Wessler S."/>
            <person name="Yang G."/>
            <person name="Yin T."/>
            <person name="Douglas C."/>
            <person name="Marra M."/>
            <person name="Sandberg G."/>
            <person name="Van de Peer Y."/>
            <person name="Rokhsar D."/>
        </authorList>
    </citation>
    <scope>NUCLEOTIDE SEQUENCE [LARGE SCALE GENOMIC DNA]</scope>
    <source>
        <strain evidence="2">cv. Nisqually</strain>
    </source>
</reference>
<dbReference type="Proteomes" id="UP000006729">
    <property type="component" value="Chromosome 18"/>
</dbReference>
<evidence type="ECO:0000313" key="1">
    <source>
        <dbReference type="EMBL" id="KAI9378219.1"/>
    </source>
</evidence>
<sequence length="68" mass="7820">MLEICSFLAAPLSPLLLLVLSADVSYPHLLYIDLICSVHASEISCLQTKLIEHKYIYHLFVKFMIRLE</sequence>
<dbReference type="EMBL" id="CM009307">
    <property type="protein sequence ID" value="KAI9378219.1"/>
    <property type="molecule type" value="Genomic_DNA"/>
</dbReference>
<comment type="caution">
    <text evidence="1">The sequence shown here is derived from an EMBL/GenBank/DDBJ whole genome shotgun (WGS) entry which is preliminary data.</text>
</comment>
<gene>
    <name evidence="1" type="ORF">POPTR_018G058450v4</name>
</gene>
<accession>A0ACC0RLV9</accession>
<name>A0ACC0RLV9_POPTR</name>
<proteinExistence type="predicted"/>